<dbReference type="PROSITE" id="PS52035">
    <property type="entry name" value="PEPTIDASE_M14"/>
    <property type="match status" value="1"/>
</dbReference>
<comment type="cofactor">
    <cofactor evidence="1">
        <name>Zn(2+)</name>
        <dbReference type="ChEBI" id="CHEBI:29105"/>
    </cofactor>
</comment>
<reference evidence="19 20" key="1">
    <citation type="submission" date="2024-06" db="EMBL/GenBank/DDBJ databases">
        <title>A chromosome-level genome assembly of beet webworm, Loxostege sticticalis.</title>
        <authorList>
            <person name="Zhang Y."/>
        </authorList>
    </citation>
    <scope>NUCLEOTIDE SEQUENCE [LARGE SCALE GENOMIC DNA]</scope>
    <source>
        <strain evidence="19">AQ028</strain>
        <tissue evidence="19">Male pupae</tissue>
    </source>
</reference>
<dbReference type="FunFam" id="3.30.70.340:FF:000002">
    <property type="entry name" value="Carboxypeptidase A"/>
    <property type="match status" value="1"/>
</dbReference>
<feature type="chain" id="PRO_5044759977" description="Zinc carboxypeptidase A 1" evidence="17">
    <location>
        <begin position="19"/>
        <end position="459"/>
    </location>
</feature>
<dbReference type="PANTHER" id="PTHR11705">
    <property type="entry name" value="PROTEASE FAMILY M14 CARBOXYPEPTIDASE A,B"/>
    <property type="match status" value="1"/>
</dbReference>
<dbReference type="GO" id="GO:0008237">
    <property type="term" value="F:metallopeptidase activity"/>
    <property type="evidence" value="ECO:0007669"/>
    <property type="project" value="UniProtKB-KW"/>
</dbReference>
<keyword evidence="5" id="KW-0121">Carboxypeptidase</keyword>
<dbReference type="PANTHER" id="PTHR11705:SF153">
    <property type="entry name" value="ZINC CARBOXYPEPTIDASE A 1-LIKE PROTEIN"/>
    <property type="match status" value="1"/>
</dbReference>
<evidence type="ECO:0000256" key="2">
    <source>
        <dbReference type="ARBA" id="ARBA00004613"/>
    </source>
</evidence>
<keyword evidence="12" id="KW-1015">Disulfide bond</keyword>
<evidence type="ECO:0000256" key="15">
    <source>
        <dbReference type="PROSITE-ProRule" id="PRU01379"/>
    </source>
</evidence>
<dbReference type="SMART" id="SM00631">
    <property type="entry name" value="Zn_pept"/>
    <property type="match status" value="1"/>
</dbReference>
<feature type="active site" description="Proton donor/acceptor" evidence="15">
    <location>
        <position position="394"/>
    </location>
</feature>
<dbReference type="Pfam" id="PF00246">
    <property type="entry name" value="Peptidase_M14"/>
    <property type="match status" value="1"/>
</dbReference>
<evidence type="ECO:0000256" key="6">
    <source>
        <dbReference type="ARBA" id="ARBA00022670"/>
    </source>
</evidence>
<evidence type="ECO:0000256" key="14">
    <source>
        <dbReference type="ARBA" id="ARBA00069039"/>
    </source>
</evidence>
<dbReference type="InterPro" id="IPR036990">
    <property type="entry name" value="M14A-like_propep"/>
</dbReference>
<dbReference type="AlphaFoldDB" id="A0ABD0SIM8"/>
<evidence type="ECO:0000313" key="20">
    <source>
        <dbReference type="Proteomes" id="UP001549921"/>
    </source>
</evidence>
<dbReference type="Gene3D" id="3.30.70.340">
    <property type="entry name" value="Metallocarboxypeptidase-like"/>
    <property type="match status" value="1"/>
</dbReference>
<evidence type="ECO:0000259" key="18">
    <source>
        <dbReference type="PROSITE" id="PS52035"/>
    </source>
</evidence>
<comment type="subcellular location">
    <subcellularLocation>
        <location evidence="2">Secreted</location>
    </subcellularLocation>
</comment>
<keyword evidence="11" id="KW-0482">Metalloprotease</keyword>
<evidence type="ECO:0000256" key="13">
    <source>
        <dbReference type="ARBA" id="ARBA00057299"/>
    </source>
</evidence>
<protein>
    <recommendedName>
        <fullName evidence="14">Zinc carboxypeptidase A 1</fullName>
    </recommendedName>
</protein>
<evidence type="ECO:0000256" key="7">
    <source>
        <dbReference type="ARBA" id="ARBA00022723"/>
    </source>
</evidence>
<evidence type="ECO:0000256" key="10">
    <source>
        <dbReference type="ARBA" id="ARBA00022833"/>
    </source>
</evidence>
<evidence type="ECO:0000313" key="19">
    <source>
        <dbReference type="EMBL" id="KAL0819452.1"/>
    </source>
</evidence>
<comment type="similarity">
    <text evidence="3 15">Belongs to the peptidase M14 family.</text>
</comment>
<dbReference type="Proteomes" id="UP001549921">
    <property type="component" value="Unassembled WGS sequence"/>
</dbReference>
<dbReference type="GO" id="GO:0006508">
    <property type="term" value="P:proteolysis"/>
    <property type="evidence" value="ECO:0007669"/>
    <property type="project" value="UniProtKB-KW"/>
</dbReference>
<evidence type="ECO:0000256" key="16">
    <source>
        <dbReference type="SAM" id="Phobius"/>
    </source>
</evidence>
<dbReference type="SUPFAM" id="SSF53187">
    <property type="entry name" value="Zn-dependent exopeptidases"/>
    <property type="match status" value="1"/>
</dbReference>
<keyword evidence="6" id="KW-0645">Protease</keyword>
<feature type="transmembrane region" description="Helical" evidence="16">
    <location>
        <begin position="431"/>
        <end position="458"/>
    </location>
</feature>
<dbReference type="CDD" id="cd03860">
    <property type="entry name" value="M14_CP_A-B_like"/>
    <property type="match status" value="1"/>
</dbReference>
<keyword evidence="7" id="KW-0479">Metal-binding</keyword>
<evidence type="ECO:0000256" key="3">
    <source>
        <dbReference type="ARBA" id="ARBA00005988"/>
    </source>
</evidence>
<keyword evidence="16" id="KW-0812">Transmembrane</keyword>
<dbReference type="PRINTS" id="PR00765">
    <property type="entry name" value="CRBOXYPTASEA"/>
</dbReference>
<dbReference type="InterPro" id="IPR003146">
    <property type="entry name" value="M14A_act_pep"/>
</dbReference>
<sequence length="459" mass="51275">MRCLTFGTLFGVFAIANAMKSYENYKVYKVVPISEQQVQQLVDLHKDGYDFWTEVFDVGSDVRILVSPAKDQEFSQYTRTVGLNATVAIANVQNVIDAQRTPAQNTRSSSLGSFSWDRYYSLSAIHAWLDELQDTYPGIVKTVIAGRSYEGREIKGVVIDLKAGQRESKPLVGMIEGGIHAREWISPATVTWIIKEFLTSTDPDVKFMAETFVWHIFPVINPDGYFYTFDGDRMWRKNRNPTNHVTCGTDNDIGNGIDLNRNFDFVWGTDGASANPCDQTYAGPSRSSELETIAISAYIRQLKADTNMIYYFAFHSWSQMILVPYSHLTGPDVLEANNYPDMYEIAIRGAEKLTARHGTRYTVGTAASILYATSGASFDWVRGVTDVPIVFLFELRDTGAYGFLLPPEQIIPNNEEIMDCLIEMEKNTRKLGYYTGAGNNAVVSALALSLGIAMVVLLG</sequence>
<name>A0ABD0SIM8_LOXSC</name>
<dbReference type="FunFam" id="3.40.630.10:FF:000040">
    <property type="entry name" value="zinc carboxypeptidase"/>
    <property type="match status" value="1"/>
</dbReference>
<evidence type="ECO:0000256" key="1">
    <source>
        <dbReference type="ARBA" id="ARBA00001947"/>
    </source>
</evidence>
<keyword evidence="8 17" id="KW-0732">Signal</keyword>
<comment type="caution">
    <text evidence="19">The sequence shown here is derived from an EMBL/GenBank/DDBJ whole genome shotgun (WGS) entry which is preliminary data.</text>
</comment>
<evidence type="ECO:0000256" key="9">
    <source>
        <dbReference type="ARBA" id="ARBA00022801"/>
    </source>
</evidence>
<evidence type="ECO:0000256" key="17">
    <source>
        <dbReference type="SAM" id="SignalP"/>
    </source>
</evidence>
<evidence type="ECO:0000256" key="4">
    <source>
        <dbReference type="ARBA" id="ARBA00022525"/>
    </source>
</evidence>
<evidence type="ECO:0000256" key="12">
    <source>
        <dbReference type="ARBA" id="ARBA00023157"/>
    </source>
</evidence>
<gene>
    <name evidence="19" type="ORF">ABMA28_007557</name>
</gene>
<proteinExistence type="inferred from homology"/>
<feature type="domain" description="Peptidase M14" evidence="18">
    <location>
        <begin position="118"/>
        <end position="428"/>
    </location>
</feature>
<keyword evidence="16" id="KW-1133">Transmembrane helix</keyword>
<comment type="function">
    <text evidence="13">Involved in the digestion of the blood meal.</text>
</comment>
<dbReference type="GO" id="GO:0046872">
    <property type="term" value="F:metal ion binding"/>
    <property type="evidence" value="ECO:0007669"/>
    <property type="project" value="UniProtKB-KW"/>
</dbReference>
<dbReference type="PROSITE" id="PS00133">
    <property type="entry name" value="CARBOXYPEPT_ZN_2"/>
    <property type="match status" value="1"/>
</dbReference>
<keyword evidence="16" id="KW-0472">Membrane</keyword>
<keyword evidence="10" id="KW-0862">Zinc</keyword>
<dbReference type="SUPFAM" id="SSF54897">
    <property type="entry name" value="Protease propeptides/inhibitors"/>
    <property type="match status" value="1"/>
</dbReference>
<evidence type="ECO:0000256" key="5">
    <source>
        <dbReference type="ARBA" id="ARBA00022645"/>
    </source>
</evidence>
<organism evidence="19 20">
    <name type="scientific">Loxostege sticticalis</name>
    <name type="common">Beet webworm moth</name>
    <dbReference type="NCBI Taxonomy" id="481309"/>
    <lineage>
        <taxon>Eukaryota</taxon>
        <taxon>Metazoa</taxon>
        <taxon>Ecdysozoa</taxon>
        <taxon>Arthropoda</taxon>
        <taxon>Hexapoda</taxon>
        <taxon>Insecta</taxon>
        <taxon>Pterygota</taxon>
        <taxon>Neoptera</taxon>
        <taxon>Endopterygota</taxon>
        <taxon>Lepidoptera</taxon>
        <taxon>Glossata</taxon>
        <taxon>Ditrysia</taxon>
        <taxon>Pyraloidea</taxon>
        <taxon>Crambidae</taxon>
        <taxon>Pyraustinae</taxon>
        <taxon>Loxostege</taxon>
    </lineage>
</organism>
<dbReference type="EMBL" id="JBEDNZ010000020">
    <property type="protein sequence ID" value="KAL0819452.1"/>
    <property type="molecule type" value="Genomic_DNA"/>
</dbReference>
<dbReference type="InterPro" id="IPR057247">
    <property type="entry name" value="CARBOXYPEPT_ZN_2"/>
</dbReference>
<keyword evidence="9" id="KW-0378">Hydrolase</keyword>
<dbReference type="InterPro" id="IPR000834">
    <property type="entry name" value="Peptidase_M14"/>
</dbReference>
<dbReference type="Pfam" id="PF02244">
    <property type="entry name" value="Propep_M14"/>
    <property type="match status" value="1"/>
</dbReference>
<dbReference type="GO" id="GO:0005576">
    <property type="term" value="C:extracellular region"/>
    <property type="evidence" value="ECO:0007669"/>
    <property type="project" value="UniProtKB-SubCell"/>
</dbReference>
<accession>A0ABD0SIM8</accession>
<evidence type="ECO:0000256" key="11">
    <source>
        <dbReference type="ARBA" id="ARBA00023049"/>
    </source>
</evidence>
<feature type="signal peptide" evidence="17">
    <location>
        <begin position="1"/>
        <end position="18"/>
    </location>
</feature>
<evidence type="ECO:0000256" key="8">
    <source>
        <dbReference type="ARBA" id="ARBA00022729"/>
    </source>
</evidence>
<keyword evidence="4" id="KW-0964">Secreted</keyword>
<dbReference type="Gene3D" id="3.40.630.10">
    <property type="entry name" value="Zn peptidases"/>
    <property type="match status" value="1"/>
</dbReference>
<dbReference type="GO" id="GO:0004180">
    <property type="term" value="F:carboxypeptidase activity"/>
    <property type="evidence" value="ECO:0007669"/>
    <property type="project" value="UniProtKB-KW"/>
</dbReference>